<dbReference type="GO" id="GO:0042729">
    <property type="term" value="C:DASH complex"/>
    <property type="evidence" value="ECO:0007669"/>
    <property type="project" value="InterPro"/>
</dbReference>
<feature type="compositionally biased region" description="Polar residues" evidence="18">
    <location>
        <begin position="370"/>
        <end position="382"/>
    </location>
</feature>
<evidence type="ECO:0000256" key="3">
    <source>
        <dbReference type="ARBA" id="ARBA00004629"/>
    </source>
</evidence>
<feature type="region of interest" description="Disordered" evidence="18">
    <location>
        <begin position="281"/>
        <end position="420"/>
    </location>
</feature>
<evidence type="ECO:0000256" key="18">
    <source>
        <dbReference type="SAM" id="MobiDB-lite"/>
    </source>
</evidence>
<dbReference type="PANTHER" id="PTHR28200:SF1">
    <property type="entry name" value="DASH COMPLEX SUBUNIT ASK1"/>
    <property type="match status" value="1"/>
</dbReference>
<keyword evidence="8" id="KW-0132">Cell division</keyword>
<evidence type="ECO:0000256" key="7">
    <source>
        <dbReference type="ARBA" id="ARBA00022490"/>
    </source>
</evidence>
<evidence type="ECO:0000256" key="17">
    <source>
        <dbReference type="ARBA" id="ARBA00029735"/>
    </source>
</evidence>
<dbReference type="RefSeq" id="XP_029322779.1">
    <property type="nucleotide sequence ID" value="XM_029466919.1"/>
</dbReference>
<evidence type="ECO:0000256" key="9">
    <source>
        <dbReference type="ARBA" id="ARBA00022701"/>
    </source>
</evidence>
<keyword evidence="16" id="KW-0137">Centromere</keyword>
<dbReference type="STRING" id="4909.A0A2U9R7E2"/>
<comment type="subcellular location">
    <subcellularLocation>
        <location evidence="3">Chromosome</location>
        <location evidence="3">Centromere</location>
        <location evidence="3">Kinetochore</location>
    </subcellularLocation>
    <subcellularLocation>
        <location evidence="2">Cytoplasm</location>
        <location evidence="2">Cytoskeleton</location>
        <location evidence="2">Spindle</location>
    </subcellularLocation>
    <subcellularLocation>
        <location evidence="1">Nucleus</location>
    </subcellularLocation>
</comment>
<keyword evidence="15" id="KW-0131">Cell cycle</keyword>
<dbReference type="GO" id="GO:0008608">
    <property type="term" value="P:attachment of spindle microtubules to kinetochore"/>
    <property type="evidence" value="ECO:0007669"/>
    <property type="project" value="InterPro"/>
</dbReference>
<keyword evidence="11" id="KW-0159">Chromosome partition</keyword>
<evidence type="ECO:0000256" key="2">
    <source>
        <dbReference type="ARBA" id="ARBA00004186"/>
    </source>
</evidence>
<feature type="compositionally biased region" description="Polar residues" evidence="18">
    <location>
        <begin position="231"/>
        <end position="243"/>
    </location>
</feature>
<evidence type="ECO:0000256" key="4">
    <source>
        <dbReference type="ARBA" id="ARBA00010731"/>
    </source>
</evidence>
<keyword evidence="14" id="KW-0539">Nucleus</keyword>
<name>A0A2U9R7E2_PICKU</name>
<dbReference type="EMBL" id="CP028776">
    <property type="protein sequence ID" value="AWU77302.1"/>
    <property type="molecule type" value="Genomic_DNA"/>
</dbReference>
<keyword evidence="12" id="KW-0995">Kinetochore</keyword>
<evidence type="ECO:0000256" key="5">
    <source>
        <dbReference type="ARBA" id="ARBA00014520"/>
    </source>
</evidence>
<dbReference type="GO" id="GO:0044732">
    <property type="term" value="C:mitotic spindle pole body"/>
    <property type="evidence" value="ECO:0007669"/>
    <property type="project" value="TreeGrafter"/>
</dbReference>
<sequence length="420" mass="46946">MSAMSEETESRDLMEDEMQRQKRLLEVDLMERDETDTDQQPRLSFFFDSNSLKSSTNRENILSEIDRVEQLVTLNLQKINENIVLSNEVITNQLVPKLEMFNKNSNKIYNNITHIKEFYENAANVNILTKKDVDIDEEEEETEGEKPEGSGNGGDTGNEEEHAVSAEGDNDTRFSGAALHGGVSPERVDRDGGGVLARGESNTEMEVSCSSFEFGEGLADGEDRLVVEQSEANEVTKGNTSMQRDGLSMDTGHPQHVRLHSDTIIRGFKLGMDDESTVKTTAMDATEGVSSIRDLPGPLTELKEMSGYESPEWEEPPELQSTKFSNKRRKTQRRNRTRDAAVFGSDETTTKSLGLTDRFSTLKDIDMDTSEPTAANPFQSPKNGKEEKVVVEEEEDDDVLTSSSFEEAPELLSEHLGRRP</sequence>
<keyword evidence="7" id="KW-0963">Cytoplasm</keyword>
<protein>
    <recommendedName>
        <fullName evidence="5">DASH complex subunit ASK1</fullName>
    </recommendedName>
    <alternativeName>
        <fullName evidence="17">Outer kinetochore protein ASK1</fullName>
    </alternativeName>
</protein>
<evidence type="ECO:0000256" key="1">
    <source>
        <dbReference type="ARBA" id="ARBA00004123"/>
    </source>
</evidence>
<keyword evidence="9" id="KW-0493">Microtubule</keyword>
<evidence type="ECO:0000313" key="19">
    <source>
        <dbReference type="EMBL" id="AWU77302.1"/>
    </source>
</evidence>
<dbReference type="PANTHER" id="PTHR28200">
    <property type="entry name" value="DASH COMPLEX SUBUNIT ASK1"/>
    <property type="match status" value="1"/>
</dbReference>
<dbReference type="Pfam" id="PF08655">
    <property type="entry name" value="DASH_Ask1"/>
    <property type="match status" value="1"/>
</dbReference>
<dbReference type="GO" id="GO:0051301">
    <property type="term" value="P:cell division"/>
    <property type="evidence" value="ECO:0007669"/>
    <property type="project" value="UniProtKB-KW"/>
</dbReference>
<keyword evidence="13" id="KW-0206">Cytoskeleton</keyword>
<keyword evidence="10" id="KW-0498">Mitosis</keyword>
<feature type="region of interest" description="Disordered" evidence="18">
    <location>
        <begin position="231"/>
        <end position="258"/>
    </location>
</feature>
<evidence type="ECO:0000313" key="20">
    <source>
        <dbReference type="Proteomes" id="UP000249293"/>
    </source>
</evidence>
<dbReference type="GeneID" id="40385131"/>
<evidence type="ECO:0000256" key="13">
    <source>
        <dbReference type="ARBA" id="ARBA00023212"/>
    </source>
</evidence>
<evidence type="ECO:0000256" key="6">
    <source>
        <dbReference type="ARBA" id="ARBA00022454"/>
    </source>
</evidence>
<evidence type="ECO:0000256" key="10">
    <source>
        <dbReference type="ARBA" id="ARBA00022776"/>
    </source>
</evidence>
<evidence type="ECO:0000256" key="15">
    <source>
        <dbReference type="ARBA" id="ARBA00023306"/>
    </source>
</evidence>
<dbReference type="AlphaFoldDB" id="A0A2U9R7E2"/>
<dbReference type="GO" id="GO:0005874">
    <property type="term" value="C:microtubule"/>
    <property type="evidence" value="ECO:0007669"/>
    <property type="project" value="UniProtKB-KW"/>
</dbReference>
<keyword evidence="6" id="KW-0158">Chromosome</keyword>
<dbReference type="KEGG" id="pkz:C5L36_0D00410"/>
<feature type="compositionally biased region" description="Acidic residues" evidence="18">
    <location>
        <begin position="134"/>
        <end position="143"/>
    </location>
</feature>
<evidence type="ECO:0000256" key="16">
    <source>
        <dbReference type="ARBA" id="ARBA00023328"/>
    </source>
</evidence>
<evidence type="ECO:0000256" key="14">
    <source>
        <dbReference type="ARBA" id="ARBA00023242"/>
    </source>
</evidence>
<accession>A0A2U9R7E2</accession>
<evidence type="ECO:0000256" key="11">
    <source>
        <dbReference type="ARBA" id="ARBA00022829"/>
    </source>
</evidence>
<organism evidence="19 20">
    <name type="scientific">Pichia kudriavzevii</name>
    <name type="common">Yeast</name>
    <name type="synonym">Issatchenkia orientalis</name>
    <dbReference type="NCBI Taxonomy" id="4909"/>
    <lineage>
        <taxon>Eukaryota</taxon>
        <taxon>Fungi</taxon>
        <taxon>Dikarya</taxon>
        <taxon>Ascomycota</taxon>
        <taxon>Saccharomycotina</taxon>
        <taxon>Pichiomycetes</taxon>
        <taxon>Pichiales</taxon>
        <taxon>Pichiaceae</taxon>
        <taxon>Pichia</taxon>
    </lineage>
</organism>
<feature type="region of interest" description="Disordered" evidence="18">
    <location>
        <begin position="130"/>
        <end position="193"/>
    </location>
</feature>
<dbReference type="OrthoDB" id="5573898at2759"/>
<evidence type="ECO:0000256" key="12">
    <source>
        <dbReference type="ARBA" id="ARBA00022838"/>
    </source>
</evidence>
<dbReference type="Proteomes" id="UP000249293">
    <property type="component" value="Chromosome 4"/>
</dbReference>
<dbReference type="VEuPathDB" id="FungiDB:C5L36_0D00410"/>
<dbReference type="GO" id="GO:0072686">
    <property type="term" value="C:mitotic spindle"/>
    <property type="evidence" value="ECO:0007669"/>
    <property type="project" value="InterPro"/>
</dbReference>
<proteinExistence type="inferred from homology"/>
<comment type="similarity">
    <text evidence="4">Belongs to the DASH complex ASK1 family.</text>
</comment>
<dbReference type="InterPro" id="IPR013964">
    <property type="entry name" value="DASH_Ask1"/>
</dbReference>
<feature type="compositionally biased region" description="Basic residues" evidence="18">
    <location>
        <begin position="325"/>
        <end position="336"/>
    </location>
</feature>
<evidence type="ECO:0000256" key="8">
    <source>
        <dbReference type="ARBA" id="ARBA00022618"/>
    </source>
</evidence>
<reference evidence="19 20" key="1">
    <citation type="submission" date="2018-06" db="EMBL/GenBank/DDBJ databases">
        <title>Population genomics shows no distinction between pathogenic Candida krusei and environmental Pichia kudriavzevii: One species, four names.</title>
        <authorList>
            <person name="Douglass A.P."/>
            <person name="Offei B."/>
            <person name="Braun-Galleani S."/>
            <person name="Coughlan A.Y."/>
            <person name="Martos A."/>
            <person name="Ortiz-Merino R.A."/>
            <person name="Byrne K.P."/>
            <person name="Wolfe K.H."/>
        </authorList>
    </citation>
    <scope>NUCLEOTIDE SEQUENCE [LARGE SCALE GENOMIC DNA]</scope>
    <source>
        <strain evidence="19 20">CBS573</strain>
    </source>
</reference>
<keyword evidence="20" id="KW-1185">Reference proteome</keyword>
<gene>
    <name evidence="19" type="ORF">C5L36_0D00410</name>
</gene>